<dbReference type="GO" id="GO:0032259">
    <property type="term" value="P:methylation"/>
    <property type="evidence" value="ECO:0007669"/>
    <property type="project" value="UniProtKB-KW"/>
</dbReference>
<evidence type="ECO:0000256" key="1">
    <source>
        <dbReference type="ARBA" id="ARBA00008361"/>
    </source>
</evidence>
<feature type="domain" description="Methyltransferase type 11" evidence="4">
    <location>
        <begin position="95"/>
        <end position="189"/>
    </location>
</feature>
<evidence type="ECO:0000256" key="3">
    <source>
        <dbReference type="ARBA" id="ARBA00022679"/>
    </source>
</evidence>
<dbReference type="EMBL" id="QPKV01000004">
    <property type="protein sequence ID" value="RDC56311.1"/>
    <property type="molecule type" value="Genomic_DNA"/>
</dbReference>
<dbReference type="AlphaFoldDB" id="A0A369PUI0"/>
<dbReference type="InterPro" id="IPR051052">
    <property type="entry name" value="Diverse_substrate_MTase"/>
</dbReference>
<evidence type="ECO:0000256" key="2">
    <source>
        <dbReference type="ARBA" id="ARBA00022603"/>
    </source>
</evidence>
<dbReference type="GO" id="GO:0008757">
    <property type="term" value="F:S-adenosylmethionine-dependent methyltransferase activity"/>
    <property type="evidence" value="ECO:0007669"/>
    <property type="project" value="InterPro"/>
</dbReference>
<dbReference type="PANTHER" id="PTHR44942:SF4">
    <property type="entry name" value="METHYLTRANSFERASE TYPE 11 DOMAIN-CONTAINING PROTEIN"/>
    <property type="match status" value="1"/>
</dbReference>
<dbReference type="InterPro" id="IPR029063">
    <property type="entry name" value="SAM-dependent_MTases_sf"/>
</dbReference>
<comment type="caution">
    <text evidence="5">The sequence shown here is derived from an EMBL/GenBank/DDBJ whole genome shotgun (WGS) entry which is preliminary data.</text>
</comment>
<keyword evidence="3 5" id="KW-0808">Transferase</keyword>
<dbReference type="CDD" id="cd02440">
    <property type="entry name" value="AdoMet_MTases"/>
    <property type="match status" value="1"/>
</dbReference>
<dbReference type="PANTHER" id="PTHR44942">
    <property type="entry name" value="METHYLTRANSF_11 DOMAIN-CONTAINING PROTEIN"/>
    <property type="match status" value="1"/>
</dbReference>
<accession>A0A369PUI0</accession>
<evidence type="ECO:0000313" key="6">
    <source>
        <dbReference type="Proteomes" id="UP000253961"/>
    </source>
</evidence>
<keyword evidence="6" id="KW-1185">Reference proteome</keyword>
<gene>
    <name evidence="5" type="ORF">DU508_11950</name>
</gene>
<reference evidence="5 6" key="1">
    <citation type="submission" date="2018-07" db="EMBL/GenBank/DDBJ databases">
        <title>Pedobacter sp. nov., isolated from soil.</title>
        <authorList>
            <person name="Zhou L.Y."/>
            <person name="Du Z.J."/>
        </authorList>
    </citation>
    <scope>NUCLEOTIDE SEQUENCE [LARGE SCALE GENOMIC DNA]</scope>
    <source>
        <strain evidence="5 6">JDX94</strain>
    </source>
</reference>
<comment type="similarity">
    <text evidence="1">Belongs to the methyltransferase superfamily.</text>
</comment>
<dbReference type="Pfam" id="PF08241">
    <property type="entry name" value="Methyltransf_11"/>
    <property type="match status" value="1"/>
</dbReference>
<sequence>MRITTGYNSGFHQAGWRAITNFLSKKLSIANLKSGSKQLKTTLTTNKMIKEKIISAYELMADKYNELIDHKPHNAYYDRPNTLQLLPDVNGKIILDAACGPGKYAEILIDKGAIVKGFDISPKMVELAILRNHKKGEFFVHDLSTSFSMIEDHSCDIVLCALALHYIEDWTFTIKEFHRVLKNKGILVISIEHPFYDYNFFKSKEYFKVENVKCTWKGFGQPVEVNSFRRPLSECITPLTDNGFYIDKIS</sequence>
<dbReference type="Proteomes" id="UP000253961">
    <property type="component" value="Unassembled WGS sequence"/>
</dbReference>
<dbReference type="InterPro" id="IPR013216">
    <property type="entry name" value="Methyltransf_11"/>
</dbReference>
<dbReference type="SUPFAM" id="SSF53335">
    <property type="entry name" value="S-adenosyl-L-methionine-dependent methyltransferases"/>
    <property type="match status" value="1"/>
</dbReference>
<proteinExistence type="inferred from homology"/>
<dbReference type="Gene3D" id="3.40.50.150">
    <property type="entry name" value="Vaccinia Virus protein VP39"/>
    <property type="match status" value="1"/>
</dbReference>
<evidence type="ECO:0000313" key="5">
    <source>
        <dbReference type="EMBL" id="RDC56311.1"/>
    </source>
</evidence>
<evidence type="ECO:0000259" key="4">
    <source>
        <dbReference type="Pfam" id="PF08241"/>
    </source>
</evidence>
<keyword evidence="2 5" id="KW-0489">Methyltransferase</keyword>
<organism evidence="5 6">
    <name type="scientific">Pedobacter chinensis</name>
    <dbReference type="NCBI Taxonomy" id="2282421"/>
    <lineage>
        <taxon>Bacteria</taxon>
        <taxon>Pseudomonadati</taxon>
        <taxon>Bacteroidota</taxon>
        <taxon>Sphingobacteriia</taxon>
        <taxon>Sphingobacteriales</taxon>
        <taxon>Sphingobacteriaceae</taxon>
        <taxon>Pedobacter</taxon>
    </lineage>
</organism>
<name>A0A369PUI0_9SPHI</name>
<protein>
    <submittedName>
        <fullName evidence="5">Class I SAM-dependent methyltransferase</fullName>
    </submittedName>
</protein>